<keyword evidence="3" id="KW-1185">Reference proteome</keyword>
<evidence type="ECO:0000313" key="2">
    <source>
        <dbReference type="EMBL" id="PPQ97675.1"/>
    </source>
</evidence>
<dbReference type="EMBL" id="NHYE01001210">
    <property type="protein sequence ID" value="PPQ97675.1"/>
    <property type="molecule type" value="Genomic_DNA"/>
</dbReference>
<dbReference type="InParanoid" id="A0A409Y3T2"/>
<feature type="region of interest" description="Disordered" evidence="1">
    <location>
        <begin position="196"/>
        <end position="293"/>
    </location>
</feature>
<proteinExistence type="predicted"/>
<comment type="caution">
    <text evidence="2">The sequence shown here is derived from an EMBL/GenBank/DDBJ whole genome shotgun (WGS) entry which is preliminary data.</text>
</comment>
<feature type="compositionally biased region" description="Basic and acidic residues" evidence="1">
    <location>
        <begin position="241"/>
        <end position="253"/>
    </location>
</feature>
<feature type="compositionally biased region" description="Polar residues" evidence="1">
    <location>
        <begin position="256"/>
        <end position="268"/>
    </location>
</feature>
<feature type="region of interest" description="Disordered" evidence="1">
    <location>
        <begin position="314"/>
        <end position="360"/>
    </location>
</feature>
<reference evidence="2 3" key="1">
    <citation type="journal article" date="2018" name="Evol. Lett.">
        <title>Horizontal gene cluster transfer increased hallucinogenic mushroom diversity.</title>
        <authorList>
            <person name="Reynolds H.T."/>
            <person name="Vijayakumar V."/>
            <person name="Gluck-Thaler E."/>
            <person name="Korotkin H.B."/>
            <person name="Matheny P.B."/>
            <person name="Slot J.C."/>
        </authorList>
    </citation>
    <scope>NUCLEOTIDE SEQUENCE [LARGE SCALE GENOMIC DNA]</scope>
    <source>
        <strain evidence="2 3">SRW20</strain>
    </source>
</reference>
<sequence>MSNHLPPPLLHHLPQHRHLPLHPLLLRNTPSTARTLTRCDSSEDWVSLIWDCRSTTTDAEMKPPVESCSGEVKGAEAPFEVVRAGGWDSCGGFTGGKCAGNGGKLLGYKRSKNCIMNLHHRARQQTHFRARLAALLHLPLQSTQYHIRTQARLPRQVHPAHTPRTLLGSAEDVCVVGRSGGGLEFHIAENEFKSHSQARKIGNGGGSIGSVRKGNEVVEEEEEASPRKEVEEEEESPNEGGTERGDERAETRRKIQSPTHPRTTAKHANTQKEKDTKVQKMHQHHTPGQIERRQETCHIVMPLSCSSPLLNRVGPNWDLSGDPPPPAEPTEDPTEKEDPEPEDPDAEEAPSKDLTDEETECASIASPIFPAPPAPRAASTGYAATDVAAPTTTPRARAMLPCLAGWWSSSYSPILSLSSVLEASVASVSASSSLSLDLDLPLPFAFTFAAEDILLLLRYLPPESDDCDLGDGGVTSPWLLFSASPLALSTPSAES</sequence>
<name>A0A409Y3T2_9AGAR</name>
<protein>
    <submittedName>
        <fullName evidence="2">Uncharacterized protein</fullName>
    </submittedName>
</protein>
<dbReference type="AlphaFoldDB" id="A0A409Y3T2"/>
<gene>
    <name evidence="2" type="ORF">CVT26_002487</name>
</gene>
<evidence type="ECO:0000313" key="3">
    <source>
        <dbReference type="Proteomes" id="UP000284706"/>
    </source>
</evidence>
<feature type="compositionally biased region" description="Acidic residues" evidence="1">
    <location>
        <begin position="329"/>
        <end position="348"/>
    </location>
</feature>
<organism evidence="2 3">
    <name type="scientific">Gymnopilus dilepis</name>
    <dbReference type="NCBI Taxonomy" id="231916"/>
    <lineage>
        <taxon>Eukaryota</taxon>
        <taxon>Fungi</taxon>
        <taxon>Dikarya</taxon>
        <taxon>Basidiomycota</taxon>
        <taxon>Agaricomycotina</taxon>
        <taxon>Agaricomycetes</taxon>
        <taxon>Agaricomycetidae</taxon>
        <taxon>Agaricales</taxon>
        <taxon>Agaricineae</taxon>
        <taxon>Hymenogastraceae</taxon>
        <taxon>Gymnopilus</taxon>
    </lineage>
</organism>
<dbReference type="Proteomes" id="UP000284706">
    <property type="component" value="Unassembled WGS sequence"/>
</dbReference>
<evidence type="ECO:0000256" key="1">
    <source>
        <dbReference type="SAM" id="MobiDB-lite"/>
    </source>
</evidence>
<accession>A0A409Y3T2</accession>